<dbReference type="OrthoDB" id="9983104at2"/>
<keyword evidence="3" id="KW-1185">Reference proteome</keyword>
<feature type="transmembrane region" description="Helical" evidence="1">
    <location>
        <begin position="75"/>
        <end position="100"/>
    </location>
</feature>
<sequence>MVFLVELSMFMKRIRKNKIYRWLSYIICAVAFFTTYCYIHSIIAHTIIHFPVWMWGVIPVITIIVLLLNNRIKRITVFLSIILGGCLGILITGIIIVLFYTTNYWFASSQEYRLDAYVIGKKYHKGATGGRRHFNLPEYNVYLKFSNSKELFDLDDPKAYKKFNQGDMVRVSIVNGLYGIPIIKNLSSK</sequence>
<feature type="transmembrane region" description="Helical" evidence="1">
    <location>
        <begin position="20"/>
        <end position="41"/>
    </location>
</feature>
<proteinExistence type="predicted"/>
<reference evidence="2 3" key="1">
    <citation type="submission" date="2018-10" db="EMBL/GenBank/DDBJ databases">
        <title>Butyricimonas faecalis sp. nov., isolated from human faeces and emended description of the genus Butyricimonas.</title>
        <authorList>
            <person name="Le Roy T."/>
            <person name="Van der Smissen P."/>
            <person name="Paquot A."/>
            <person name="Delzenne N."/>
            <person name="Muccioli G."/>
            <person name="Collet J.-F."/>
            <person name="Cani P.D."/>
        </authorList>
    </citation>
    <scope>NUCLEOTIDE SEQUENCE [LARGE SCALE GENOMIC DNA]</scope>
    <source>
        <strain evidence="2 3">H184</strain>
    </source>
</reference>
<evidence type="ECO:0000313" key="2">
    <source>
        <dbReference type="EMBL" id="AZS28214.1"/>
    </source>
</evidence>
<protein>
    <submittedName>
        <fullName evidence="2">Uncharacterized protein</fullName>
    </submittedName>
</protein>
<evidence type="ECO:0000313" key="3">
    <source>
        <dbReference type="Proteomes" id="UP000270673"/>
    </source>
</evidence>
<gene>
    <name evidence="2" type="ORF">D8S85_00700</name>
</gene>
<keyword evidence="1" id="KW-0812">Transmembrane</keyword>
<feature type="transmembrane region" description="Helical" evidence="1">
    <location>
        <begin position="47"/>
        <end position="68"/>
    </location>
</feature>
<evidence type="ECO:0000256" key="1">
    <source>
        <dbReference type="SAM" id="Phobius"/>
    </source>
</evidence>
<dbReference type="EMBL" id="CP032819">
    <property type="protein sequence ID" value="AZS28214.1"/>
    <property type="molecule type" value="Genomic_DNA"/>
</dbReference>
<accession>A0A3Q9INA1</accession>
<keyword evidence="1" id="KW-0472">Membrane</keyword>
<dbReference type="Proteomes" id="UP000270673">
    <property type="component" value="Chromosome"/>
</dbReference>
<name>A0A3Q9INA1_9BACT</name>
<organism evidence="2 3">
    <name type="scientific">Butyricimonas faecalis</name>
    <dbReference type="NCBI Taxonomy" id="2093856"/>
    <lineage>
        <taxon>Bacteria</taxon>
        <taxon>Pseudomonadati</taxon>
        <taxon>Bacteroidota</taxon>
        <taxon>Bacteroidia</taxon>
        <taxon>Bacteroidales</taxon>
        <taxon>Odoribacteraceae</taxon>
        <taxon>Butyricimonas</taxon>
    </lineage>
</organism>
<dbReference type="AlphaFoldDB" id="A0A3Q9INA1"/>
<dbReference type="KEGG" id="buy:D8S85_00700"/>
<keyword evidence="1" id="KW-1133">Transmembrane helix</keyword>
<dbReference type="RefSeq" id="WP_106624353.1">
    <property type="nucleotide sequence ID" value="NZ_CP032819.1"/>
</dbReference>